<feature type="compositionally biased region" description="Polar residues" evidence="1">
    <location>
        <begin position="253"/>
        <end position="282"/>
    </location>
</feature>
<gene>
    <name evidence="2" type="ORF">F5050DRAFT_1305019</name>
</gene>
<evidence type="ECO:0000313" key="2">
    <source>
        <dbReference type="EMBL" id="KAJ3998072.1"/>
    </source>
</evidence>
<sequence>MEPVCLSRIKANNPSKSKRLTLRGARILHAAFQAGMRRPTLEEKKLLWERIVAIPHCEHYQLRRIDHWFCRHRNLEYKNQPAVSMSTLYPIINFLGFKKFCTLFEALLEPSEEVVMLWAKLLGALVEDVAGWIAHQRSVSSHKEQDIFAYFSPYPSHMQGGDSAASPSPTFQDSGMCPSEICWGLNKLSNKTGLSIDDADPTGSFPGQSFIQPEPLLMSTMSIMSTSKPLHMTGPPRKQEPPLAFVLEDLHETSTSPSEPRASKVTSVLPLNSDTGSTTLSSPPDERQKEPELPSFLWAPSIKHLLA</sequence>
<name>A0ABQ8QHX9_9AGAR</name>
<protein>
    <recommendedName>
        <fullName evidence="4">Homeobox domain-containing protein</fullName>
    </recommendedName>
</protein>
<evidence type="ECO:0000313" key="3">
    <source>
        <dbReference type="Proteomes" id="UP001163828"/>
    </source>
</evidence>
<accession>A0ABQ8QHX9</accession>
<organism evidence="2 3">
    <name type="scientific">Lentinula boryana</name>
    <dbReference type="NCBI Taxonomy" id="40481"/>
    <lineage>
        <taxon>Eukaryota</taxon>
        <taxon>Fungi</taxon>
        <taxon>Dikarya</taxon>
        <taxon>Basidiomycota</taxon>
        <taxon>Agaricomycotina</taxon>
        <taxon>Agaricomycetes</taxon>
        <taxon>Agaricomycetidae</taxon>
        <taxon>Agaricales</taxon>
        <taxon>Marasmiineae</taxon>
        <taxon>Omphalotaceae</taxon>
        <taxon>Lentinula</taxon>
    </lineage>
</organism>
<proteinExistence type="predicted"/>
<dbReference type="EMBL" id="MU790567">
    <property type="protein sequence ID" value="KAJ3998072.1"/>
    <property type="molecule type" value="Genomic_DNA"/>
</dbReference>
<evidence type="ECO:0008006" key="4">
    <source>
        <dbReference type="Google" id="ProtNLM"/>
    </source>
</evidence>
<feature type="region of interest" description="Disordered" evidence="1">
    <location>
        <begin position="251"/>
        <end position="295"/>
    </location>
</feature>
<dbReference type="Proteomes" id="UP001163828">
    <property type="component" value="Unassembled WGS sequence"/>
</dbReference>
<reference evidence="2" key="1">
    <citation type="submission" date="2022-08" db="EMBL/GenBank/DDBJ databases">
        <authorList>
            <consortium name="DOE Joint Genome Institute"/>
            <person name="Min B."/>
            <person name="Riley R."/>
            <person name="Sierra-Patev S."/>
            <person name="Naranjo-Ortiz M."/>
            <person name="Looney B."/>
            <person name="Konkel Z."/>
            <person name="Slot J.C."/>
            <person name="Sakamoto Y."/>
            <person name="Steenwyk J.L."/>
            <person name="Rokas A."/>
            <person name="Carro J."/>
            <person name="Camarero S."/>
            <person name="Ferreira P."/>
            <person name="Molpeceres G."/>
            <person name="Ruiz-Duenas F.J."/>
            <person name="Serrano A."/>
            <person name="Henrissat B."/>
            <person name="Drula E."/>
            <person name="Hughes K.W."/>
            <person name="Mata J.L."/>
            <person name="Ishikawa N.K."/>
            <person name="Vargas-Isla R."/>
            <person name="Ushijima S."/>
            <person name="Smith C.A."/>
            <person name="Ahrendt S."/>
            <person name="Andreopoulos W."/>
            <person name="He G."/>
            <person name="Labutti K."/>
            <person name="Lipzen A."/>
            <person name="Ng V."/>
            <person name="Sandor L."/>
            <person name="Barry K."/>
            <person name="Martinez A.T."/>
            <person name="Xiao Y."/>
            <person name="Gibbons J.G."/>
            <person name="Terashima K."/>
            <person name="Hibbett D.S."/>
            <person name="Grigoriev I.V."/>
        </authorList>
    </citation>
    <scope>NUCLEOTIDE SEQUENCE</scope>
    <source>
        <strain evidence="2">TFB10827</strain>
    </source>
</reference>
<comment type="caution">
    <text evidence="2">The sequence shown here is derived from an EMBL/GenBank/DDBJ whole genome shotgun (WGS) entry which is preliminary data.</text>
</comment>
<keyword evidence="3" id="KW-1185">Reference proteome</keyword>
<evidence type="ECO:0000256" key="1">
    <source>
        <dbReference type="SAM" id="MobiDB-lite"/>
    </source>
</evidence>